<organism evidence="7 8">
    <name type="scientific">Marivirga lumbricoides</name>
    <dbReference type="NCBI Taxonomy" id="1046115"/>
    <lineage>
        <taxon>Bacteria</taxon>
        <taxon>Pseudomonadati</taxon>
        <taxon>Bacteroidota</taxon>
        <taxon>Cytophagia</taxon>
        <taxon>Cytophagales</taxon>
        <taxon>Marivirgaceae</taxon>
        <taxon>Marivirga</taxon>
    </lineage>
</organism>
<dbReference type="PROSITE" id="PS51352">
    <property type="entry name" value="THIOREDOXIN_2"/>
    <property type="match status" value="1"/>
</dbReference>
<feature type="binding site" evidence="3">
    <location>
        <position position="94"/>
    </location>
    <ligand>
        <name>Cu cation</name>
        <dbReference type="ChEBI" id="CHEBI:23378"/>
    </ligand>
</feature>
<evidence type="ECO:0000259" key="5">
    <source>
        <dbReference type="PROSITE" id="PS51352"/>
    </source>
</evidence>
<dbReference type="PROSITE" id="PS51257">
    <property type="entry name" value="PROKAR_LIPOPROTEIN"/>
    <property type="match status" value="1"/>
</dbReference>
<dbReference type="InterPro" id="IPR036249">
    <property type="entry name" value="Thioredoxin-like_sf"/>
</dbReference>
<evidence type="ECO:0000256" key="2">
    <source>
        <dbReference type="ARBA" id="ARBA00023008"/>
    </source>
</evidence>
<evidence type="ECO:0000256" key="3">
    <source>
        <dbReference type="PIRSR" id="PIRSR603782-1"/>
    </source>
</evidence>
<feature type="binding site" evidence="3">
    <location>
        <position position="90"/>
    </location>
    <ligand>
        <name>Cu cation</name>
        <dbReference type="ChEBI" id="CHEBI:23378"/>
    </ligand>
</feature>
<dbReference type="PANTHER" id="PTHR12151">
    <property type="entry name" value="ELECTRON TRANSPORT PROTIN SCO1/SENC FAMILY MEMBER"/>
    <property type="match status" value="1"/>
</dbReference>
<evidence type="ECO:0000313" key="6">
    <source>
        <dbReference type="EMBL" id="GGC55021.1"/>
    </source>
</evidence>
<evidence type="ECO:0000256" key="4">
    <source>
        <dbReference type="PIRSR" id="PIRSR603782-2"/>
    </source>
</evidence>
<dbReference type="SUPFAM" id="SSF52833">
    <property type="entry name" value="Thioredoxin-like"/>
    <property type="match status" value="1"/>
</dbReference>
<dbReference type="AlphaFoldDB" id="A0A2T4DME4"/>
<dbReference type="GO" id="GO:0046872">
    <property type="term" value="F:metal ion binding"/>
    <property type="evidence" value="ECO:0007669"/>
    <property type="project" value="UniProtKB-KW"/>
</dbReference>
<dbReference type="InterPro" id="IPR003782">
    <property type="entry name" value="SCO1/SenC"/>
</dbReference>
<dbReference type="EMBL" id="PYVU01000116">
    <property type="protein sequence ID" value="PTB95000.1"/>
    <property type="molecule type" value="Genomic_DNA"/>
</dbReference>
<feature type="disulfide bond" description="Redox-active" evidence="4">
    <location>
        <begin position="90"/>
        <end position="94"/>
    </location>
</feature>
<dbReference type="Gene3D" id="3.40.30.10">
    <property type="entry name" value="Glutaredoxin"/>
    <property type="match status" value="1"/>
</dbReference>
<feature type="domain" description="Thioredoxin" evidence="5">
    <location>
        <begin position="52"/>
        <end position="216"/>
    </location>
</feature>
<reference evidence="7 8" key="2">
    <citation type="submission" date="2018-03" db="EMBL/GenBank/DDBJ databases">
        <title>Cross-interface Injection: A General Nanoliter Liquid Handling Method Applied to Single Cells Genome Amplification Automated Nanoliter Liquid Handling Applied to Single Cell Multiple Displacement Amplification.</title>
        <authorList>
            <person name="Yun J."/>
            <person name="Xu P."/>
            <person name="Xu J."/>
            <person name="Dai X."/>
            <person name="Wang Y."/>
            <person name="Zheng X."/>
            <person name="Cao C."/>
            <person name="Yi Q."/>
            <person name="Zhu Y."/>
            <person name="Wang L."/>
            <person name="Dong Z."/>
            <person name="Huang Y."/>
            <person name="Huang L."/>
            <person name="Du W."/>
        </authorList>
    </citation>
    <scope>NUCLEOTIDE SEQUENCE [LARGE SCALE GENOMIC DNA]</scope>
    <source>
        <strain evidence="7 8">Z-D1-2</strain>
    </source>
</reference>
<name>A0A2T4DME4_9BACT</name>
<keyword evidence="4" id="KW-1015">Disulfide bond</keyword>
<reference evidence="6" key="4">
    <citation type="submission" date="2024-05" db="EMBL/GenBank/DDBJ databases">
        <authorList>
            <person name="Sun Q."/>
            <person name="Zhou Y."/>
        </authorList>
    </citation>
    <scope>NUCLEOTIDE SEQUENCE</scope>
    <source>
        <strain evidence="6">CGMCC 1.10832</strain>
    </source>
</reference>
<gene>
    <name evidence="7" type="ORF">C9994_11635</name>
    <name evidence="6" type="ORF">GCM10011506_45870</name>
</gene>
<evidence type="ECO:0000313" key="7">
    <source>
        <dbReference type="EMBL" id="PTB95000.1"/>
    </source>
</evidence>
<protein>
    <submittedName>
        <fullName evidence="7">SCO family protein</fullName>
    </submittedName>
</protein>
<proteinExistence type="inferred from homology"/>
<dbReference type="CDD" id="cd02968">
    <property type="entry name" value="SCO"/>
    <property type="match status" value="1"/>
</dbReference>
<dbReference type="InterPro" id="IPR013766">
    <property type="entry name" value="Thioredoxin_domain"/>
</dbReference>
<dbReference type="Proteomes" id="UP000636010">
    <property type="component" value="Unassembled WGS sequence"/>
</dbReference>
<sequence>MKIYFKTFIAIIFGVSLLGCDPAEKQNKNEEFPILGRKQFVERTVNGETVVDTIDHTIPDFRLVNQDSIWVTPKSFENKVYVADFFFTSCPTICPTMKKEMLRVYNAYKNNNSVAIISHTIDPKHDTVALLKDFAQRLDVEAPKWNFVTGNKEEIYELGQKGYMVTAMEDENEEGGYIHSGAFILVDKEKHVRGVYDGTNSNDVDRLIKDIDRLLATYNEPKTKS</sequence>
<reference evidence="9" key="3">
    <citation type="journal article" date="2019" name="Int. J. Syst. Evol. Microbiol.">
        <title>The Global Catalogue of Microorganisms (GCM) 10K type strain sequencing project: providing services to taxonomists for standard genome sequencing and annotation.</title>
        <authorList>
            <consortium name="The Broad Institute Genomics Platform"/>
            <consortium name="The Broad Institute Genome Sequencing Center for Infectious Disease"/>
            <person name="Wu L."/>
            <person name="Ma J."/>
        </authorList>
    </citation>
    <scope>NUCLEOTIDE SEQUENCE [LARGE SCALE GENOMIC DNA]</scope>
    <source>
        <strain evidence="9">CGMCC 1.10832</strain>
    </source>
</reference>
<dbReference type="PANTHER" id="PTHR12151:SF25">
    <property type="entry name" value="LINALOOL DEHYDRATASE_ISOMERASE DOMAIN-CONTAINING PROTEIN"/>
    <property type="match status" value="1"/>
</dbReference>
<dbReference type="EMBL" id="BMEC01000022">
    <property type="protein sequence ID" value="GGC55021.1"/>
    <property type="molecule type" value="Genomic_DNA"/>
</dbReference>
<dbReference type="RefSeq" id="WP_188467691.1">
    <property type="nucleotide sequence ID" value="NZ_BAABHU010000022.1"/>
</dbReference>
<keyword evidence="9" id="KW-1185">Reference proteome</keyword>
<feature type="binding site" evidence="3">
    <location>
        <position position="179"/>
    </location>
    <ligand>
        <name>Cu cation</name>
        <dbReference type="ChEBI" id="CHEBI:23378"/>
    </ligand>
</feature>
<evidence type="ECO:0000313" key="9">
    <source>
        <dbReference type="Proteomes" id="UP000636010"/>
    </source>
</evidence>
<dbReference type="Pfam" id="PF02630">
    <property type="entry name" value="SCO1-SenC"/>
    <property type="match status" value="1"/>
</dbReference>
<comment type="similarity">
    <text evidence="1">Belongs to the SCO1/2 family.</text>
</comment>
<accession>A0A2T4DME4</accession>
<comment type="caution">
    <text evidence="7">The sequence shown here is derived from an EMBL/GenBank/DDBJ whole genome shotgun (WGS) entry which is preliminary data.</text>
</comment>
<dbReference type="Proteomes" id="UP000240608">
    <property type="component" value="Unassembled WGS sequence"/>
</dbReference>
<reference evidence="6" key="1">
    <citation type="journal article" date="2014" name="Int. J. Syst. Evol. Microbiol.">
        <title>Complete genome of a new Firmicutes species belonging to the dominant human colonic microbiota ('Ruminococcus bicirculans') reveals two chromosomes and a selective capacity to utilize plant glucans.</title>
        <authorList>
            <consortium name="NISC Comparative Sequencing Program"/>
            <person name="Wegmann U."/>
            <person name="Louis P."/>
            <person name="Goesmann A."/>
            <person name="Henrissat B."/>
            <person name="Duncan S.H."/>
            <person name="Flint H.J."/>
        </authorList>
    </citation>
    <scope>NUCLEOTIDE SEQUENCE</scope>
    <source>
        <strain evidence="6">CGMCC 1.10832</strain>
    </source>
</reference>
<keyword evidence="2 3" id="KW-0186">Copper</keyword>
<evidence type="ECO:0000313" key="8">
    <source>
        <dbReference type="Proteomes" id="UP000240608"/>
    </source>
</evidence>
<evidence type="ECO:0000256" key="1">
    <source>
        <dbReference type="ARBA" id="ARBA00010996"/>
    </source>
</evidence>
<keyword evidence="3" id="KW-0479">Metal-binding</keyword>